<evidence type="ECO:0000256" key="6">
    <source>
        <dbReference type="SAM" id="Phobius"/>
    </source>
</evidence>
<keyword evidence="2 5" id="KW-0547">Nucleotide-binding</keyword>
<comment type="caution">
    <text evidence="8">The sequence shown here is derived from an EMBL/GenBank/DDBJ whole genome shotgun (WGS) entry which is preliminary data.</text>
</comment>
<name>A0A8J3PVS3_9ACTN</name>
<keyword evidence="6" id="KW-0472">Membrane</keyword>
<accession>A0A8J3PVS3</accession>
<evidence type="ECO:0000256" key="2">
    <source>
        <dbReference type="ARBA" id="ARBA00022741"/>
    </source>
</evidence>
<feature type="transmembrane region" description="Helical" evidence="6">
    <location>
        <begin position="359"/>
        <end position="377"/>
    </location>
</feature>
<dbReference type="AlphaFoldDB" id="A0A8J3PVS3"/>
<evidence type="ECO:0000256" key="1">
    <source>
        <dbReference type="ARBA" id="ARBA00022679"/>
    </source>
</evidence>
<evidence type="ECO:0000256" key="5">
    <source>
        <dbReference type="PROSITE-ProRule" id="PRU10141"/>
    </source>
</evidence>
<dbReference type="PROSITE" id="PS00107">
    <property type="entry name" value="PROTEIN_KINASE_ATP"/>
    <property type="match status" value="1"/>
</dbReference>
<dbReference type="Gene3D" id="3.30.200.20">
    <property type="entry name" value="Phosphorylase Kinase, domain 1"/>
    <property type="match status" value="1"/>
</dbReference>
<dbReference type="Proteomes" id="UP000630097">
    <property type="component" value="Unassembled WGS sequence"/>
</dbReference>
<evidence type="ECO:0000313" key="8">
    <source>
        <dbReference type="EMBL" id="GIG81977.1"/>
    </source>
</evidence>
<sequence>MSTQEDLGSYRLLSLLGSGGFGEVHLALDAGGHTVAVKVLHPHVASDAFALTRLAREVETMRRVRGPHIAEVLDASLTGPRPYIVTRYVQGRPLNTVIASDGPVRGDDLVRLARGLSEALTSIHAAGVVHRDLKPANVIISDGEPYVIDFGIACALESASVTASGAVVGTPGYLAPEVLEGRDAGPEADVFAWAATMAFAAAGRQPYGTGPAAAVAYRVVHREPDLSGVPSWLGPLLAECLRTDPGARPTATQLAARLGAAAPAVAEVAEPRGSGRRAAEPRPLYSGDLPPFNGYSERYAEGYAEPVPPRGRPLDHRDAEVTSAGNVNEARTQEWRPAAKQRSVEDARARHRQKLHRRWVIGSSVVVGLFAAAARQYLPEVSLLLLVLYGIGVVVDVTFGLLARSRSRVLVDVMGGVGAVAVWALLSSLFSTMTLLLAVGTVLFLLIGLVVAS</sequence>
<evidence type="ECO:0000256" key="3">
    <source>
        <dbReference type="ARBA" id="ARBA00022777"/>
    </source>
</evidence>
<dbReference type="InterPro" id="IPR017441">
    <property type="entry name" value="Protein_kinase_ATP_BS"/>
</dbReference>
<evidence type="ECO:0000256" key="4">
    <source>
        <dbReference type="ARBA" id="ARBA00022840"/>
    </source>
</evidence>
<keyword evidence="3" id="KW-0418">Kinase</keyword>
<dbReference type="RefSeq" id="WP_203885340.1">
    <property type="nucleotide sequence ID" value="NZ_BAABHH010000020.1"/>
</dbReference>
<dbReference type="PANTHER" id="PTHR43289">
    <property type="entry name" value="MITOGEN-ACTIVATED PROTEIN KINASE KINASE KINASE 20-RELATED"/>
    <property type="match status" value="1"/>
</dbReference>
<dbReference type="CDD" id="cd14014">
    <property type="entry name" value="STKc_PknB_like"/>
    <property type="match status" value="1"/>
</dbReference>
<dbReference type="Pfam" id="PF00069">
    <property type="entry name" value="Pkinase"/>
    <property type="match status" value="1"/>
</dbReference>
<dbReference type="GO" id="GO:0005524">
    <property type="term" value="F:ATP binding"/>
    <property type="evidence" value="ECO:0007669"/>
    <property type="project" value="UniProtKB-UniRule"/>
</dbReference>
<dbReference type="Gene3D" id="1.10.510.10">
    <property type="entry name" value="Transferase(Phosphotransferase) domain 1"/>
    <property type="match status" value="1"/>
</dbReference>
<keyword evidence="9" id="KW-1185">Reference proteome</keyword>
<evidence type="ECO:0000313" key="9">
    <source>
        <dbReference type="Proteomes" id="UP000630097"/>
    </source>
</evidence>
<dbReference type="SUPFAM" id="SSF56112">
    <property type="entry name" value="Protein kinase-like (PK-like)"/>
    <property type="match status" value="1"/>
</dbReference>
<reference evidence="8 9" key="1">
    <citation type="submission" date="2021-01" db="EMBL/GenBank/DDBJ databases">
        <title>Whole genome shotgun sequence of Planotetraspora kaengkrachanensis NBRC 104272.</title>
        <authorList>
            <person name="Komaki H."/>
            <person name="Tamura T."/>
        </authorList>
    </citation>
    <scope>NUCLEOTIDE SEQUENCE [LARGE SCALE GENOMIC DNA]</scope>
    <source>
        <strain evidence="8 9">NBRC 104272</strain>
    </source>
</reference>
<dbReference type="PANTHER" id="PTHR43289:SF34">
    <property type="entry name" value="SERINE_THREONINE-PROTEIN KINASE YBDM-RELATED"/>
    <property type="match status" value="1"/>
</dbReference>
<dbReference type="PROSITE" id="PS50011">
    <property type="entry name" value="PROTEIN_KINASE_DOM"/>
    <property type="match status" value="1"/>
</dbReference>
<dbReference type="InterPro" id="IPR000719">
    <property type="entry name" value="Prot_kinase_dom"/>
</dbReference>
<feature type="transmembrane region" description="Helical" evidence="6">
    <location>
        <begin position="409"/>
        <end position="426"/>
    </location>
</feature>
<dbReference type="GO" id="GO:0004674">
    <property type="term" value="F:protein serine/threonine kinase activity"/>
    <property type="evidence" value="ECO:0007669"/>
    <property type="project" value="TreeGrafter"/>
</dbReference>
<evidence type="ECO:0000259" key="7">
    <source>
        <dbReference type="PROSITE" id="PS50011"/>
    </source>
</evidence>
<keyword evidence="4 5" id="KW-0067">ATP-binding</keyword>
<proteinExistence type="predicted"/>
<feature type="transmembrane region" description="Helical" evidence="6">
    <location>
        <begin position="432"/>
        <end position="452"/>
    </location>
</feature>
<dbReference type="InterPro" id="IPR011009">
    <property type="entry name" value="Kinase-like_dom_sf"/>
</dbReference>
<protein>
    <recommendedName>
        <fullName evidence="7">Protein kinase domain-containing protein</fullName>
    </recommendedName>
</protein>
<dbReference type="PROSITE" id="PS00108">
    <property type="entry name" value="PROTEIN_KINASE_ST"/>
    <property type="match status" value="1"/>
</dbReference>
<gene>
    <name evidence="8" type="ORF">Pka01_51040</name>
</gene>
<dbReference type="SMART" id="SM00220">
    <property type="entry name" value="S_TKc"/>
    <property type="match status" value="1"/>
</dbReference>
<feature type="transmembrane region" description="Helical" evidence="6">
    <location>
        <begin position="383"/>
        <end position="402"/>
    </location>
</feature>
<organism evidence="8 9">
    <name type="scientific">Planotetraspora kaengkrachanensis</name>
    <dbReference type="NCBI Taxonomy" id="575193"/>
    <lineage>
        <taxon>Bacteria</taxon>
        <taxon>Bacillati</taxon>
        <taxon>Actinomycetota</taxon>
        <taxon>Actinomycetes</taxon>
        <taxon>Streptosporangiales</taxon>
        <taxon>Streptosporangiaceae</taxon>
        <taxon>Planotetraspora</taxon>
    </lineage>
</organism>
<dbReference type="InterPro" id="IPR008271">
    <property type="entry name" value="Ser/Thr_kinase_AS"/>
</dbReference>
<keyword evidence="1" id="KW-0808">Transferase</keyword>
<keyword evidence="6" id="KW-1133">Transmembrane helix</keyword>
<dbReference type="EMBL" id="BONV01000026">
    <property type="protein sequence ID" value="GIG81977.1"/>
    <property type="molecule type" value="Genomic_DNA"/>
</dbReference>
<feature type="domain" description="Protein kinase" evidence="7">
    <location>
        <begin position="10"/>
        <end position="265"/>
    </location>
</feature>
<keyword evidence="6" id="KW-0812">Transmembrane</keyword>
<feature type="binding site" evidence="5">
    <location>
        <position position="38"/>
    </location>
    <ligand>
        <name>ATP</name>
        <dbReference type="ChEBI" id="CHEBI:30616"/>
    </ligand>
</feature>